<evidence type="ECO:0000313" key="2">
    <source>
        <dbReference type="EMBL" id="CEI64722.1"/>
    </source>
</evidence>
<proteinExistence type="predicted"/>
<dbReference type="Proteomes" id="UP000245910">
    <property type="component" value="Chromosome I"/>
</dbReference>
<evidence type="ECO:0000256" key="1">
    <source>
        <dbReference type="SAM" id="MobiDB-lite"/>
    </source>
</evidence>
<feature type="region of interest" description="Disordered" evidence="1">
    <location>
        <begin position="244"/>
        <end position="283"/>
    </location>
</feature>
<protein>
    <submittedName>
        <fullName evidence="2">Uncharacterized protein</fullName>
    </submittedName>
</protein>
<reference evidence="3" key="1">
    <citation type="submission" date="2014-10" db="EMBL/GenBank/DDBJ databases">
        <authorList>
            <person name="King R."/>
        </authorList>
    </citation>
    <scope>NUCLEOTIDE SEQUENCE [LARGE SCALE GENOMIC DNA]</scope>
    <source>
        <strain evidence="3">A3/5</strain>
    </source>
</reference>
<keyword evidence="3" id="KW-1185">Reference proteome</keyword>
<name>A0A2L2T261_9HYPO</name>
<sequence length="283" mass="30857">MHQLISGSVCGEAIGSRCSLYKEKPELFLQATSAAAVGNTYSADDNASDANDVDSDSKRSFSGHSVDCIDSGIPCGYRTMIITRPKVKGAQSFAINGFKYSQTSKPHPLESAWQEAYRYTLRLSQKRQRRSIIEEFPGIENVVEDKAAPAFIQSIINALPLRIKIASLVRRSLLIDCISVFQAIVTNLQQPENAACNRCHYTGHTRDALFQNVPSAVARMVSMLAERKSSTALQYENKTSVKALNQSDPFPILGGANSDANRGDDQDVGTTDQGNAEPDDSNC</sequence>
<dbReference type="EMBL" id="LN649229">
    <property type="protein sequence ID" value="CEI64722.1"/>
    <property type="molecule type" value="Genomic_DNA"/>
</dbReference>
<organism evidence="2 3">
    <name type="scientific">Fusarium venenatum</name>
    <dbReference type="NCBI Taxonomy" id="56646"/>
    <lineage>
        <taxon>Eukaryota</taxon>
        <taxon>Fungi</taxon>
        <taxon>Dikarya</taxon>
        <taxon>Ascomycota</taxon>
        <taxon>Pezizomycotina</taxon>
        <taxon>Sordariomycetes</taxon>
        <taxon>Hypocreomycetidae</taxon>
        <taxon>Hypocreales</taxon>
        <taxon>Nectriaceae</taxon>
        <taxon>Fusarium</taxon>
    </lineage>
</organism>
<evidence type="ECO:0000313" key="3">
    <source>
        <dbReference type="Proteomes" id="UP000245910"/>
    </source>
</evidence>
<dbReference type="AlphaFoldDB" id="A0A2L2T261"/>
<accession>A0A2L2T261</accession>